<feature type="region of interest" description="Disordered" evidence="1">
    <location>
        <begin position="21"/>
        <end position="92"/>
    </location>
</feature>
<dbReference type="Proteomes" id="UP000245820">
    <property type="component" value="Chromosome"/>
</dbReference>
<dbReference type="InterPro" id="IPR018392">
    <property type="entry name" value="LysM"/>
</dbReference>
<dbReference type="SUPFAM" id="SSF54106">
    <property type="entry name" value="LysM domain"/>
    <property type="match status" value="1"/>
</dbReference>
<dbReference type="RefSeq" id="WP_109346132.1">
    <property type="nucleotide sequence ID" value="NZ_CP029343.1"/>
</dbReference>
<dbReference type="AlphaFoldDB" id="A0A2S2DKA0"/>
<dbReference type="OrthoDB" id="370541at2"/>
<accession>A0A2S2DKA0</accession>
<sequence>MKTLLISVTCITLLAACKNDVPAPETTAPSMEAPASTTMETPPATVPPATVSTEPTVPATTPASTPAPATASEAGTASSGSSVAGAAQGSGGGMYVVERGDTLWSIAEKNGINHGDLATWNKVSDPRELRVGQELMLSAP</sequence>
<name>A0A2S2DKA0_9BURK</name>
<evidence type="ECO:0000313" key="4">
    <source>
        <dbReference type="Proteomes" id="UP000245820"/>
    </source>
</evidence>
<dbReference type="InterPro" id="IPR036779">
    <property type="entry name" value="LysM_dom_sf"/>
</dbReference>
<reference evidence="3 4" key="1">
    <citation type="submission" date="2018-05" db="EMBL/GenBank/DDBJ databases">
        <title>Complete genome sequence of Massilia oculi sp. nov. CCUG 43427T (=DSM 26321T), the type strain of M. oculi, and comparison with genome sequences of other Massilia strains.</title>
        <authorList>
            <person name="Zhu B."/>
        </authorList>
    </citation>
    <scope>NUCLEOTIDE SEQUENCE [LARGE SCALE GENOMIC DNA]</scope>
    <source>
        <strain evidence="3 4">CCUG 43427</strain>
    </source>
</reference>
<dbReference type="PROSITE" id="PS51782">
    <property type="entry name" value="LYSM"/>
    <property type="match status" value="1"/>
</dbReference>
<dbReference type="PROSITE" id="PS51257">
    <property type="entry name" value="PROKAR_LIPOPROTEIN"/>
    <property type="match status" value="1"/>
</dbReference>
<gene>
    <name evidence="3" type="ORF">DIR46_16140</name>
</gene>
<keyword evidence="4" id="KW-1185">Reference proteome</keyword>
<evidence type="ECO:0000313" key="3">
    <source>
        <dbReference type="EMBL" id="AWL05803.1"/>
    </source>
</evidence>
<dbReference type="SMART" id="SM00257">
    <property type="entry name" value="LysM"/>
    <property type="match status" value="1"/>
</dbReference>
<dbReference type="CDD" id="cd00118">
    <property type="entry name" value="LysM"/>
    <property type="match status" value="1"/>
</dbReference>
<evidence type="ECO:0000256" key="1">
    <source>
        <dbReference type="SAM" id="MobiDB-lite"/>
    </source>
</evidence>
<dbReference type="Gene3D" id="3.10.350.10">
    <property type="entry name" value="LysM domain"/>
    <property type="match status" value="1"/>
</dbReference>
<evidence type="ECO:0000259" key="2">
    <source>
        <dbReference type="PROSITE" id="PS51782"/>
    </source>
</evidence>
<feature type="compositionally biased region" description="Low complexity" evidence="1">
    <location>
        <begin position="37"/>
        <end position="87"/>
    </location>
</feature>
<protein>
    <recommendedName>
        <fullName evidence="2">LysM domain-containing protein</fullName>
    </recommendedName>
</protein>
<dbReference type="KEGG" id="mtim:DIR46_16140"/>
<feature type="domain" description="LysM" evidence="2">
    <location>
        <begin position="93"/>
        <end position="137"/>
    </location>
</feature>
<proteinExistence type="predicted"/>
<dbReference type="EMBL" id="CP029343">
    <property type="protein sequence ID" value="AWL05803.1"/>
    <property type="molecule type" value="Genomic_DNA"/>
</dbReference>
<organism evidence="3 4">
    <name type="scientific">Massilia oculi</name>
    <dbReference type="NCBI Taxonomy" id="945844"/>
    <lineage>
        <taxon>Bacteria</taxon>
        <taxon>Pseudomonadati</taxon>
        <taxon>Pseudomonadota</taxon>
        <taxon>Betaproteobacteria</taxon>
        <taxon>Burkholderiales</taxon>
        <taxon>Oxalobacteraceae</taxon>
        <taxon>Telluria group</taxon>
        <taxon>Massilia</taxon>
    </lineage>
</organism>
<dbReference type="Pfam" id="PF01476">
    <property type="entry name" value="LysM"/>
    <property type="match status" value="1"/>
</dbReference>